<evidence type="ECO:0000313" key="2">
    <source>
        <dbReference type="EMBL" id="OHA96197.1"/>
    </source>
</evidence>
<feature type="transmembrane region" description="Helical" evidence="1">
    <location>
        <begin position="12"/>
        <end position="32"/>
    </location>
</feature>
<keyword evidence="1" id="KW-0812">Transmembrane</keyword>
<feature type="transmembrane region" description="Helical" evidence="1">
    <location>
        <begin position="104"/>
        <end position="124"/>
    </location>
</feature>
<evidence type="ECO:0008006" key="4">
    <source>
        <dbReference type="Google" id="ProtNLM"/>
    </source>
</evidence>
<feature type="transmembrane region" description="Helical" evidence="1">
    <location>
        <begin position="130"/>
        <end position="151"/>
    </location>
</feature>
<dbReference type="EMBL" id="MHVR01000009">
    <property type="protein sequence ID" value="OHA96197.1"/>
    <property type="molecule type" value="Genomic_DNA"/>
</dbReference>
<organism evidence="2 3">
    <name type="scientific">Candidatus Zambryskibacteria bacterium RIFCSPHIGHO2_02_FULL_43_14</name>
    <dbReference type="NCBI Taxonomy" id="1802748"/>
    <lineage>
        <taxon>Bacteria</taxon>
        <taxon>Candidatus Zambryskiibacteriota</taxon>
    </lineage>
</organism>
<sequence>MLRLKQILREHKMAIIIAVFLSLITAFPQIYFRFDHKDIYQGIELLPDSPWSARAREMQDGHSNFGSIYYKDGKDNPYLFQPLGSMVVAYMGKMFSLDINNTILLSRIVLPFVVFLLIYAFVFLLSRDRLVALCSAALLLLADSALSYFGITQLLHGVSPDNFLRLARPVNPAMVYILLFSFLTAFWLFYKKKNWRYGVASVIFLGLNFYNYFYSWTYLYAFGGLLVLFLLFQKKWQEALKVTGVFIGGLLVAIPYSWNLYSATLHPVYTEASARFGVVASHLPLFVGFVVIGALIVFLLGFPREDRSKYFFSLALLLAPFVTMNQQLLTGKVLQISHYHWFFHKPVAVVFVLIVIFHLLTRRGLDFYKKTLATLVIVVSILTGVFVQASSYYYDGRDGDEIAIERQKYGPVMEWLNNNARKEAVVFGNNETSHLTVIYTPLNVFYHRAAIYSLSATKERLFEVLFTFYRLREIGTKDAREVFFKERDYISWNIYGMHYRELLGSYEAIPDEKIEEIVALYKATLSTTKPEWLKRVWSRYEVEYLVWDKKQDPLWNLDQYKFLEKMAEFGDLAIYLFRP</sequence>
<proteinExistence type="predicted"/>
<feature type="transmembrane region" description="Helical" evidence="1">
    <location>
        <begin position="278"/>
        <end position="303"/>
    </location>
</feature>
<evidence type="ECO:0000313" key="3">
    <source>
        <dbReference type="Proteomes" id="UP000178175"/>
    </source>
</evidence>
<gene>
    <name evidence="2" type="ORF">A3C70_01585</name>
</gene>
<name>A0A1G2TFY1_9BACT</name>
<protein>
    <recommendedName>
        <fullName evidence="4">Glycosyltransferase RgtA/B/C/D-like domain-containing protein</fullName>
    </recommendedName>
</protein>
<dbReference type="Proteomes" id="UP000178175">
    <property type="component" value="Unassembled WGS sequence"/>
</dbReference>
<feature type="transmembrane region" description="Helical" evidence="1">
    <location>
        <begin position="372"/>
        <end position="394"/>
    </location>
</feature>
<dbReference type="AlphaFoldDB" id="A0A1G2TFY1"/>
<keyword evidence="1" id="KW-0472">Membrane</keyword>
<feature type="transmembrane region" description="Helical" evidence="1">
    <location>
        <begin position="210"/>
        <end position="232"/>
    </location>
</feature>
<reference evidence="2 3" key="1">
    <citation type="journal article" date="2016" name="Nat. Commun.">
        <title>Thousands of microbial genomes shed light on interconnected biogeochemical processes in an aquifer system.</title>
        <authorList>
            <person name="Anantharaman K."/>
            <person name="Brown C.T."/>
            <person name="Hug L.A."/>
            <person name="Sharon I."/>
            <person name="Castelle C.J."/>
            <person name="Probst A.J."/>
            <person name="Thomas B.C."/>
            <person name="Singh A."/>
            <person name="Wilkins M.J."/>
            <person name="Karaoz U."/>
            <person name="Brodie E.L."/>
            <person name="Williams K.H."/>
            <person name="Hubbard S.S."/>
            <person name="Banfield J.F."/>
        </authorList>
    </citation>
    <scope>NUCLEOTIDE SEQUENCE [LARGE SCALE GENOMIC DNA]</scope>
</reference>
<feature type="transmembrane region" description="Helical" evidence="1">
    <location>
        <begin position="239"/>
        <end position="258"/>
    </location>
</feature>
<accession>A0A1G2TFY1</accession>
<comment type="caution">
    <text evidence="2">The sequence shown here is derived from an EMBL/GenBank/DDBJ whole genome shotgun (WGS) entry which is preliminary data.</text>
</comment>
<feature type="transmembrane region" description="Helical" evidence="1">
    <location>
        <begin position="341"/>
        <end position="360"/>
    </location>
</feature>
<feature type="transmembrane region" description="Helical" evidence="1">
    <location>
        <begin position="310"/>
        <end position="329"/>
    </location>
</feature>
<evidence type="ECO:0000256" key="1">
    <source>
        <dbReference type="SAM" id="Phobius"/>
    </source>
</evidence>
<feature type="transmembrane region" description="Helical" evidence="1">
    <location>
        <begin position="172"/>
        <end position="190"/>
    </location>
</feature>
<keyword evidence="1" id="KW-1133">Transmembrane helix</keyword>